<dbReference type="PANTHER" id="PTHR46928:SF1">
    <property type="entry name" value="MESENCHYME-SPECIFIC CELL SURFACE GLYCOPROTEIN"/>
    <property type="match status" value="1"/>
</dbReference>
<gene>
    <name evidence="2" type="ORF">V7S74_07340</name>
</gene>
<evidence type="ECO:0000313" key="2">
    <source>
        <dbReference type="EMBL" id="MFL0206553.1"/>
    </source>
</evidence>
<protein>
    <submittedName>
        <fullName evidence="2">Choice-of-anchor I family protein</fullName>
    </submittedName>
</protein>
<organism evidence="2 3">
    <name type="scientific">Aquirufa novilacunae</name>
    <dbReference type="NCBI Taxonomy" id="3139305"/>
    <lineage>
        <taxon>Bacteria</taxon>
        <taxon>Pseudomonadati</taxon>
        <taxon>Bacteroidota</taxon>
        <taxon>Cytophagia</taxon>
        <taxon>Cytophagales</taxon>
        <taxon>Flectobacillaceae</taxon>
        <taxon>Aquirufa</taxon>
    </lineage>
</organism>
<dbReference type="InterPro" id="IPR055188">
    <property type="entry name" value="Choice_anch_I"/>
</dbReference>
<accession>A0ABW8SXN0</accession>
<dbReference type="Gene3D" id="2.130.10.10">
    <property type="entry name" value="YVTN repeat-like/Quinoprotein amine dehydrogenase"/>
    <property type="match status" value="1"/>
</dbReference>
<name>A0ABW8SXN0_9BACT</name>
<dbReference type="PROSITE" id="PS51257">
    <property type="entry name" value="PROKAR_LIPOPROTEIN"/>
    <property type="match status" value="1"/>
</dbReference>
<dbReference type="Proteomes" id="UP001623559">
    <property type="component" value="Unassembled WGS sequence"/>
</dbReference>
<dbReference type="EMBL" id="JBEWZG010000002">
    <property type="protein sequence ID" value="MFL0206553.1"/>
    <property type="molecule type" value="Genomic_DNA"/>
</dbReference>
<feature type="domain" description="Choice-of-anchor I" evidence="1">
    <location>
        <begin position="37"/>
        <end position="488"/>
    </location>
</feature>
<reference evidence="2 3" key="1">
    <citation type="submission" date="2024-07" db="EMBL/GenBank/DDBJ databases">
        <authorList>
            <person name="Pitt A."/>
            <person name="Hahn M.W."/>
        </authorList>
    </citation>
    <scope>NUCLEOTIDE SEQUENCE [LARGE SCALE GENOMIC DNA]</scope>
    <source>
        <strain evidence="2 3">2-AUSEE-184A6</strain>
    </source>
</reference>
<dbReference type="InterPro" id="IPR052956">
    <property type="entry name" value="Mesenchyme-surface_protein"/>
</dbReference>
<dbReference type="RefSeq" id="WP_406778128.1">
    <property type="nucleotide sequence ID" value="NZ_JBEWZG010000002.1"/>
</dbReference>
<dbReference type="InterPro" id="IPR015943">
    <property type="entry name" value="WD40/YVTN_repeat-like_dom_sf"/>
</dbReference>
<sequence>MKKLLSIIFLGGLVFACKQESMLDVQSDPQIYQFKEISSIALGGLGASEISAFDPSTKKLFVVNNSSVNKIDVLDYANPASPKLITSILMAPYGGFVNSVAVANGKLAAAIEATNKQSNGKCVIFNTSDLSEIKQVTVGALPDMVTFSPDGNIILTANEGEPSDDYTVDPEGSISIISINAGYAVKTLNFAGFESYAAILKAKGFRVFGKGATLTKDVEPEYITISADSKTAWVTLQENNAIAKVDLNTQNITDVFPLGFKDYSTINNAFDFSDKDSKVLFSSYAKIKGIYMPDAIAVYEKEGIPYLFTANEGDAREYAAFAEIKRVKDIKLDYNNFVTGDALKLEPALGRLNITTTLGDTDGDGDFDELYSLGGRSMSVWNGLTGKQVFDTDNEIDHRSILAGLYDDARSDDKGSEPEGIAVGKIGSRMYAFVGCERTDAVMIYDITIPTLPLYKMTLKTGDAPEGIIFIPAEKSPNGLPLLVVSSENDGVVKAFSPIQ</sequence>
<dbReference type="Pfam" id="PF22494">
    <property type="entry name" value="choice_anch_I"/>
    <property type="match status" value="1"/>
</dbReference>
<dbReference type="PANTHER" id="PTHR46928">
    <property type="entry name" value="MESENCHYME-SPECIFIC CELL SURFACE GLYCOPROTEIN"/>
    <property type="match status" value="1"/>
</dbReference>
<dbReference type="NCBIfam" id="NF038117">
    <property type="entry name" value="choice_anch_I"/>
    <property type="match status" value="1"/>
</dbReference>
<evidence type="ECO:0000313" key="3">
    <source>
        <dbReference type="Proteomes" id="UP001623559"/>
    </source>
</evidence>
<dbReference type="SUPFAM" id="SSF75011">
    <property type="entry name" value="3-carboxy-cis,cis-mucoante lactonizing enzyme"/>
    <property type="match status" value="1"/>
</dbReference>
<comment type="caution">
    <text evidence="2">The sequence shown here is derived from an EMBL/GenBank/DDBJ whole genome shotgun (WGS) entry which is preliminary data.</text>
</comment>
<evidence type="ECO:0000259" key="1">
    <source>
        <dbReference type="Pfam" id="PF22494"/>
    </source>
</evidence>
<proteinExistence type="predicted"/>